<dbReference type="InterPro" id="IPR001173">
    <property type="entry name" value="Glyco_trans_2-like"/>
</dbReference>
<name>A0ABR7UBS7_9BRAD</name>
<evidence type="ECO:0000313" key="3">
    <source>
        <dbReference type="Proteomes" id="UP000639516"/>
    </source>
</evidence>
<dbReference type="PANTHER" id="PTHR22916:SF3">
    <property type="entry name" value="UDP-GLCNAC:BETAGAL BETA-1,3-N-ACETYLGLUCOSAMINYLTRANSFERASE-LIKE PROTEIN 1"/>
    <property type="match status" value="1"/>
</dbReference>
<proteinExistence type="predicted"/>
<sequence length="320" mass="35751">MPVPTASILVPLHNAERYILETLTSLLTEQHVSIEVIVVNDHSTDKSASIVAAVADPRVRLIPSSGRGISATLNTGLAAARGDIIMRCDADDLYPVGRIRSQVDWLAANPEFDAVCGSYSTINERARLIRSMPCGDREAEITDELRGGVSRTHLCTFGMRANAVKKLIGFREYFKTAEDLDFQFRFATHGRVAYLPENWYLYRIHGTSVTHVQATKQRLFFEELARELAIERRAYGRDAIEVGIAPEAPGLATSPALDDYKHHIQGLLLSRAWAEFEQSLRFKSLLTIARAVLVRPESLSTWRSALALVWKTVLTSFARR</sequence>
<protein>
    <submittedName>
        <fullName evidence="2">Glycosyltransferase family 2 protein</fullName>
    </submittedName>
</protein>
<accession>A0ABR7UBS7</accession>
<dbReference type="CDD" id="cd00761">
    <property type="entry name" value="Glyco_tranf_GTA_type"/>
    <property type="match status" value="1"/>
</dbReference>
<feature type="domain" description="Glycosyltransferase 2-like" evidence="1">
    <location>
        <begin position="7"/>
        <end position="167"/>
    </location>
</feature>
<dbReference type="Pfam" id="PF00535">
    <property type="entry name" value="Glycos_transf_2"/>
    <property type="match status" value="1"/>
</dbReference>
<dbReference type="Gene3D" id="3.90.550.10">
    <property type="entry name" value="Spore Coat Polysaccharide Biosynthesis Protein SpsA, Chain A"/>
    <property type="match status" value="1"/>
</dbReference>
<dbReference type="RefSeq" id="WP_188106646.1">
    <property type="nucleotide sequence ID" value="NZ_JAANIH010000060.1"/>
</dbReference>
<comment type="caution">
    <text evidence="2">The sequence shown here is derived from an EMBL/GenBank/DDBJ whole genome shotgun (WGS) entry which is preliminary data.</text>
</comment>
<evidence type="ECO:0000313" key="2">
    <source>
        <dbReference type="EMBL" id="MBC9981036.1"/>
    </source>
</evidence>
<dbReference type="InterPro" id="IPR029044">
    <property type="entry name" value="Nucleotide-diphossugar_trans"/>
</dbReference>
<dbReference type="PANTHER" id="PTHR22916">
    <property type="entry name" value="GLYCOSYLTRANSFERASE"/>
    <property type="match status" value="1"/>
</dbReference>
<gene>
    <name evidence="2" type="ORF">HA482_22800</name>
</gene>
<keyword evidence="3" id="KW-1185">Reference proteome</keyword>
<reference evidence="2 3" key="1">
    <citation type="journal article" date="2020" name="Arch. Microbiol.">
        <title>Bradyrhizobium campsiandrae sp. nov., a nitrogen-fixing bacterial strain isolated from a native leguminous tree from the Amazon adapted to flooded conditions.</title>
        <authorList>
            <person name="Cabral Michel D."/>
            <person name="Martins da Costa E."/>
            <person name="Azarias Guimaraes A."/>
            <person name="Soares de Carvalho T."/>
            <person name="Santos de Castro Caputo P."/>
            <person name="Willems A."/>
            <person name="de Souza Moreira F.M."/>
        </authorList>
    </citation>
    <scope>NUCLEOTIDE SEQUENCE [LARGE SCALE GENOMIC DNA]</scope>
    <source>
        <strain evidence="3">INPA 384B</strain>
    </source>
</reference>
<dbReference type="SUPFAM" id="SSF53448">
    <property type="entry name" value="Nucleotide-diphospho-sugar transferases"/>
    <property type="match status" value="1"/>
</dbReference>
<organism evidence="2 3">
    <name type="scientific">Bradyrhizobium campsiandrae</name>
    <dbReference type="NCBI Taxonomy" id="1729892"/>
    <lineage>
        <taxon>Bacteria</taxon>
        <taxon>Pseudomonadati</taxon>
        <taxon>Pseudomonadota</taxon>
        <taxon>Alphaproteobacteria</taxon>
        <taxon>Hyphomicrobiales</taxon>
        <taxon>Nitrobacteraceae</taxon>
        <taxon>Bradyrhizobium</taxon>
    </lineage>
</organism>
<evidence type="ECO:0000259" key="1">
    <source>
        <dbReference type="Pfam" id="PF00535"/>
    </source>
</evidence>
<dbReference type="Proteomes" id="UP000639516">
    <property type="component" value="Unassembled WGS sequence"/>
</dbReference>
<dbReference type="EMBL" id="JAATTO010000033">
    <property type="protein sequence ID" value="MBC9981036.1"/>
    <property type="molecule type" value="Genomic_DNA"/>
</dbReference>